<dbReference type="Proteomes" id="UP001589613">
    <property type="component" value="Unassembled WGS sequence"/>
</dbReference>
<accession>A0ABV5V6M1</accession>
<evidence type="ECO:0000313" key="2">
    <source>
        <dbReference type="Proteomes" id="UP001589613"/>
    </source>
</evidence>
<name>A0ABV5V6M1_9MICO</name>
<evidence type="ECO:0008006" key="3">
    <source>
        <dbReference type="Google" id="ProtNLM"/>
    </source>
</evidence>
<protein>
    <recommendedName>
        <fullName evidence="3">Hemophore-related protein</fullName>
    </recommendedName>
</protein>
<evidence type="ECO:0000313" key="1">
    <source>
        <dbReference type="EMBL" id="MFB9733424.1"/>
    </source>
</evidence>
<comment type="caution">
    <text evidence="1">The sequence shown here is derived from an EMBL/GenBank/DDBJ whole genome shotgun (WGS) entry which is preliminary data.</text>
</comment>
<organism evidence="1 2">
    <name type="scientific">Ornithinimicrobium kibberense</name>
    <dbReference type="NCBI Taxonomy" id="282060"/>
    <lineage>
        <taxon>Bacteria</taxon>
        <taxon>Bacillati</taxon>
        <taxon>Actinomycetota</taxon>
        <taxon>Actinomycetes</taxon>
        <taxon>Micrococcales</taxon>
        <taxon>Ornithinimicrobiaceae</taxon>
        <taxon>Ornithinimicrobium</taxon>
    </lineage>
</organism>
<proteinExistence type="predicted"/>
<dbReference type="EMBL" id="JBHMAX010000036">
    <property type="protein sequence ID" value="MFB9733424.1"/>
    <property type="molecule type" value="Genomic_DNA"/>
</dbReference>
<sequence>MAAITGTVMVGVAGTAGASQSPNENATCLGEVFQAQAVEAPRTVSNRILEIREFFLEGTPFGQALKPLAHDVAEGCP</sequence>
<keyword evidence="2" id="KW-1185">Reference proteome</keyword>
<reference evidence="1 2" key="1">
    <citation type="submission" date="2024-09" db="EMBL/GenBank/DDBJ databases">
        <authorList>
            <person name="Sun Q."/>
            <person name="Mori K."/>
        </authorList>
    </citation>
    <scope>NUCLEOTIDE SEQUENCE [LARGE SCALE GENOMIC DNA]</scope>
    <source>
        <strain evidence="1 2">JCM 12763</strain>
    </source>
</reference>
<gene>
    <name evidence="1" type="ORF">ACFFN0_15350</name>
</gene>
<dbReference type="RefSeq" id="WP_141339238.1">
    <property type="nucleotide sequence ID" value="NZ_JBHMAX010000036.1"/>
</dbReference>